<dbReference type="GO" id="GO:0006355">
    <property type="term" value="P:regulation of DNA-templated transcription"/>
    <property type="evidence" value="ECO:0007669"/>
    <property type="project" value="InterPro"/>
</dbReference>
<keyword evidence="4" id="KW-1185">Reference proteome</keyword>
<reference evidence="3 4" key="1">
    <citation type="submission" date="2023-12" db="EMBL/GenBank/DDBJ databases">
        <title>A high-quality genome assembly for Dillenia turbinata (Dilleniales).</title>
        <authorList>
            <person name="Chanderbali A."/>
        </authorList>
    </citation>
    <scope>NUCLEOTIDE SEQUENCE [LARGE SCALE GENOMIC DNA]</scope>
    <source>
        <strain evidence="3">LSX21</strain>
        <tissue evidence="3">Leaf</tissue>
    </source>
</reference>
<keyword evidence="1" id="KW-0805">Transcription regulation</keyword>
<dbReference type="PANTHER" id="PTHR33124">
    <property type="entry name" value="TRANSCRIPTION FACTOR IBH1-LIKE 1"/>
    <property type="match status" value="1"/>
</dbReference>
<comment type="caution">
    <text evidence="3">The sequence shown here is derived from an EMBL/GenBank/DDBJ whole genome shotgun (WGS) entry which is preliminary data.</text>
</comment>
<dbReference type="AlphaFoldDB" id="A0AAN8ZHF2"/>
<dbReference type="EMBL" id="JBAMMX010000006">
    <property type="protein sequence ID" value="KAK6937892.1"/>
    <property type="molecule type" value="Genomic_DNA"/>
</dbReference>
<organism evidence="3 4">
    <name type="scientific">Dillenia turbinata</name>
    <dbReference type="NCBI Taxonomy" id="194707"/>
    <lineage>
        <taxon>Eukaryota</taxon>
        <taxon>Viridiplantae</taxon>
        <taxon>Streptophyta</taxon>
        <taxon>Embryophyta</taxon>
        <taxon>Tracheophyta</taxon>
        <taxon>Spermatophyta</taxon>
        <taxon>Magnoliopsida</taxon>
        <taxon>eudicotyledons</taxon>
        <taxon>Gunneridae</taxon>
        <taxon>Pentapetalae</taxon>
        <taxon>Dilleniales</taxon>
        <taxon>Dilleniaceae</taxon>
        <taxon>Dillenia</taxon>
    </lineage>
</organism>
<evidence type="ECO:0000256" key="1">
    <source>
        <dbReference type="ARBA" id="ARBA00023015"/>
    </source>
</evidence>
<dbReference type="InterPro" id="IPR044660">
    <property type="entry name" value="IBH1-like"/>
</dbReference>
<dbReference type="PANTHER" id="PTHR33124:SF40">
    <property type="entry name" value="TRANSCRIPTION FACTOR IBH1"/>
    <property type="match status" value="1"/>
</dbReference>
<keyword evidence="2" id="KW-0804">Transcription</keyword>
<sequence length="112" mass="12659">MVADASMASVVGYKRAWSRAMLWKIRNQSRRHGLLAKKSNSHANRLRKSKVVKPKIAKTENFDQASELRKLVPGGEAMEYSNLLEETAHYIKCLTTQVGIFDELVKGEIVDI</sequence>
<evidence type="ECO:0000313" key="3">
    <source>
        <dbReference type="EMBL" id="KAK6937892.1"/>
    </source>
</evidence>
<evidence type="ECO:0000313" key="4">
    <source>
        <dbReference type="Proteomes" id="UP001370490"/>
    </source>
</evidence>
<proteinExistence type="predicted"/>
<protein>
    <recommendedName>
        <fullName evidence="5">BHLH domain-containing protein</fullName>
    </recommendedName>
</protein>
<gene>
    <name evidence="3" type="ORF">RJ641_031400</name>
</gene>
<name>A0AAN8ZHF2_9MAGN</name>
<accession>A0AAN8ZHF2</accession>
<dbReference type="Proteomes" id="UP001370490">
    <property type="component" value="Unassembled WGS sequence"/>
</dbReference>
<evidence type="ECO:0008006" key="5">
    <source>
        <dbReference type="Google" id="ProtNLM"/>
    </source>
</evidence>
<evidence type="ECO:0000256" key="2">
    <source>
        <dbReference type="ARBA" id="ARBA00023163"/>
    </source>
</evidence>